<evidence type="ECO:0000256" key="1">
    <source>
        <dbReference type="SAM" id="Phobius"/>
    </source>
</evidence>
<dbReference type="EMBL" id="JAZHBO010000002">
    <property type="protein sequence ID" value="MEF2155816.1"/>
    <property type="molecule type" value="Genomic_DNA"/>
</dbReference>
<proteinExistence type="predicted"/>
<evidence type="ECO:0008006" key="4">
    <source>
        <dbReference type="Google" id="ProtNLM"/>
    </source>
</evidence>
<feature type="transmembrane region" description="Helical" evidence="1">
    <location>
        <begin position="81"/>
        <end position="107"/>
    </location>
</feature>
<accession>A0ABU7UZ62</accession>
<dbReference type="Proteomes" id="UP001356170">
    <property type="component" value="Unassembled WGS sequence"/>
</dbReference>
<protein>
    <recommendedName>
        <fullName evidence="4">Integral membrane protein</fullName>
    </recommendedName>
</protein>
<organism evidence="2 3">
    <name type="scientific">Aquilutibacter rugosus</name>
    <dbReference type="NCBI Taxonomy" id="3115820"/>
    <lineage>
        <taxon>Bacteria</taxon>
        <taxon>Pseudomonadati</taxon>
        <taxon>Pseudomonadota</taxon>
        <taxon>Gammaproteobacteria</taxon>
        <taxon>Lysobacterales</taxon>
        <taxon>Lysobacteraceae</taxon>
        <taxon>Aquilutibacter</taxon>
    </lineage>
</organism>
<name>A0ABU7UZ62_9GAMM</name>
<dbReference type="RefSeq" id="WP_331703805.1">
    <property type="nucleotide sequence ID" value="NZ_JAZHBO010000002.1"/>
</dbReference>
<evidence type="ECO:0000313" key="2">
    <source>
        <dbReference type="EMBL" id="MEF2155816.1"/>
    </source>
</evidence>
<keyword evidence="3" id="KW-1185">Reference proteome</keyword>
<feature type="transmembrane region" description="Helical" evidence="1">
    <location>
        <begin position="39"/>
        <end position="61"/>
    </location>
</feature>
<gene>
    <name evidence="2" type="ORF">V3390_06145</name>
</gene>
<sequence>MKSNPVLSIAISGILAALVWIFSSHFTGRPEPWDGSFSYYLGGLFLAGFISALIAPLPVWGHYLGVVLGQVAYMVLSGGGALILLGIAFASLWSISALFGAALALAVRFALMRTRETA</sequence>
<keyword evidence="1" id="KW-0472">Membrane</keyword>
<feature type="transmembrane region" description="Helical" evidence="1">
    <location>
        <begin position="6"/>
        <end position="27"/>
    </location>
</feature>
<keyword evidence="1" id="KW-1133">Transmembrane helix</keyword>
<keyword evidence="1" id="KW-0812">Transmembrane</keyword>
<evidence type="ECO:0000313" key="3">
    <source>
        <dbReference type="Proteomes" id="UP001356170"/>
    </source>
</evidence>
<comment type="caution">
    <text evidence="2">The sequence shown here is derived from an EMBL/GenBank/DDBJ whole genome shotgun (WGS) entry which is preliminary data.</text>
</comment>
<reference evidence="2 3" key="1">
    <citation type="submission" date="2024-01" db="EMBL/GenBank/DDBJ databases">
        <title>Novel species of the genus Luteimonas isolated from rivers.</title>
        <authorList>
            <person name="Lu H."/>
        </authorList>
    </citation>
    <scope>NUCLEOTIDE SEQUENCE [LARGE SCALE GENOMIC DNA]</scope>
    <source>
        <strain evidence="2 3">FXH3W</strain>
    </source>
</reference>